<dbReference type="EMBL" id="MT141535">
    <property type="protein sequence ID" value="QJA65261.1"/>
    <property type="molecule type" value="Genomic_DNA"/>
</dbReference>
<organism evidence="2">
    <name type="scientific">viral metagenome</name>
    <dbReference type="NCBI Taxonomy" id="1070528"/>
    <lineage>
        <taxon>unclassified sequences</taxon>
        <taxon>metagenomes</taxon>
        <taxon>organismal metagenomes</taxon>
    </lineage>
</organism>
<reference evidence="2" key="1">
    <citation type="submission" date="2020-03" db="EMBL/GenBank/DDBJ databases">
        <title>The deep terrestrial virosphere.</title>
        <authorList>
            <person name="Holmfeldt K."/>
            <person name="Nilsson E."/>
            <person name="Simone D."/>
            <person name="Lopez-Fernandez M."/>
            <person name="Wu X."/>
            <person name="de Brujin I."/>
            <person name="Lundin D."/>
            <person name="Andersson A."/>
            <person name="Bertilsson S."/>
            <person name="Dopson M."/>
        </authorList>
    </citation>
    <scope>NUCLEOTIDE SEQUENCE</scope>
    <source>
        <strain evidence="2">MM415A00243</strain>
        <strain evidence="1">MM415B00422</strain>
    </source>
</reference>
<dbReference type="AlphaFoldDB" id="A0A6M3KQT5"/>
<evidence type="ECO:0000313" key="2">
    <source>
        <dbReference type="EMBL" id="QJA83961.1"/>
    </source>
</evidence>
<sequence length="344" mass="36294">MPAVSLPTTLPLVTYESFVGDTILDDEPLDTICKVGNYLYGNHTPPLVNICPLNVSGAATKTWVFPATPSADALTYSWFVWIHNTGGQLATTTINIDYNTTVSTAGWTSIVSQAISTGHLTGGTPNVEGYYPVGVVTGATIPATARFFRLQAVSGGAYSTQVQSFMLYPLRMNSTASGAKASGFVAHEDTMLTGAGGTIHTELFDRTLRNVAAVLLDREQMVFSYVDTVSTATYTHSISTARKYILTRNVLHGTTSVLGQGGGPGVGGTITIRARAADAAAGGNGVLNVGEVGGQSVELDCDDTDVSDTIELQSDRPTFYATVTPYDTDAVSIRYITGHWTPGL</sequence>
<accession>A0A6M3KQT5</accession>
<dbReference type="EMBL" id="MT142521">
    <property type="protein sequence ID" value="QJA83961.1"/>
    <property type="molecule type" value="Genomic_DNA"/>
</dbReference>
<protein>
    <submittedName>
        <fullName evidence="2">Uncharacterized protein</fullName>
    </submittedName>
</protein>
<name>A0A6M3KQT5_9ZZZZ</name>
<gene>
    <name evidence="2" type="ORF">MM415A00243_0023</name>
    <name evidence="1" type="ORF">MM415B00422_0023</name>
</gene>
<evidence type="ECO:0000313" key="1">
    <source>
        <dbReference type="EMBL" id="QJA65261.1"/>
    </source>
</evidence>
<proteinExistence type="predicted"/>